<keyword evidence="2" id="KW-1185">Reference proteome</keyword>
<dbReference type="Proteomes" id="UP000004947">
    <property type="component" value="Unassembled WGS sequence"/>
</dbReference>
<dbReference type="RefSeq" id="WP_007279392.1">
    <property type="nucleotide sequence ID" value="NZ_ABCK01000013.1"/>
</dbReference>
<dbReference type="EMBL" id="ABCK01000013">
    <property type="protein sequence ID" value="EDM26902.1"/>
    <property type="molecule type" value="Genomic_DNA"/>
</dbReference>
<proteinExistence type="predicted"/>
<gene>
    <name evidence="1" type="ORF">LNTAR_06639</name>
</gene>
<protein>
    <submittedName>
        <fullName evidence="1">Uncharacterized protein</fullName>
    </submittedName>
</protein>
<accession>A6DNF4</accession>
<dbReference type="AlphaFoldDB" id="A6DNF4"/>
<organism evidence="1 2">
    <name type="scientific">Lentisphaera araneosa HTCC2155</name>
    <dbReference type="NCBI Taxonomy" id="313628"/>
    <lineage>
        <taxon>Bacteria</taxon>
        <taxon>Pseudomonadati</taxon>
        <taxon>Lentisphaerota</taxon>
        <taxon>Lentisphaeria</taxon>
        <taxon>Lentisphaerales</taxon>
        <taxon>Lentisphaeraceae</taxon>
        <taxon>Lentisphaera</taxon>
    </lineage>
</organism>
<reference evidence="1 2" key="1">
    <citation type="journal article" date="2010" name="J. Bacteriol.">
        <title>Genome sequence of Lentisphaera araneosa HTCC2155T, the type species of the order Lentisphaerales in the phylum Lentisphaerae.</title>
        <authorList>
            <person name="Thrash J.C."/>
            <person name="Cho J.C."/>
            <person name="Vergin K.L."/>
            <person name="Morris R.M."/>
            <person name="Giovannoni S.J."/>
        </authorList>
    </citation>
    <scope>NUCLEOTIDE SEQUENCE [LARGE SCALE GENOMIC DNA]</scope>
    <source>
        <strain evidence="1 2">HTCC2155</strain>
    </source>
</reference>
<comment type="caution">
    <text evidence="1">The sequence shown here is derived from an EMBL/GenBank/DDBJ whole genome shotgun (WGS) entry which is preliminary data.</text>
</comment>
<name>A6DNF4_9BACT</name>
<evidence type="ECO:0000313" key="2">
    <source>
        <dbReference type="Proteomes" id="UP000004947"/>
    </source>
</evidence>
<evidence type="ECO:0000313" key="1">
    <source>
        <dbReference type="EMBL" id="EDM26902.1"/>
    </source>
</evidence>
<sequence>MNVIKIRLNDYLKSQFHLKSLIKSKQIYSRVHFYSFLTLFLFLFLFLLLSTHAQAQTTDQNNPLSYEITGLVDDSALAGQGGTIFNTSTDIPGSGDSSNTLNIANGSYVDFELSLENTSDAYAHLRVSVDNIESNGSYGNGNIMLAQTSNSQGLTDTGTLSFLMTGNGYNSATLTLDWYTANGLFDTRLEEERFITSYDIDFDQYNDFFTNDLTGIGLSNSTDLSLEYDEDLVSVYSDGSSATMSDSEHAVAVLTNEIDSQEIQVGKNGKGNILFMFEFRNPSQNLDENFYPGDVEVLAPGAPTPPIYALMLFAAIMAFKNKLMAKAEA</sequence>
<dbReference type="OrthoDB" id="2514738at2"/>